<gene>
    <name evidence="1" type="ORF">COO20_13370</name>
</gene>
<proteinExistence type="predicted"/>
<evidence type="ECO:0000313" key="1">
    <source>
        <dbReference type="EMBL" id="PKR53524.1"/>
    </source>
</evidence>
<dbReference type="InterPro" id="IPR006944">
    <property type="entry name" value="Phage/GTA_portal"/>
</dbReference>
<evidence type="ECO:0008006" key="3">
    <source>
        <dbReference type="Google" id="ProtNLM"/>
    </source>
</evidence>
<comment type="caution">
    <text evidence="1">The sequence shown here is derived from an EMBL/GenBank/DDBJ whole genome shotgun (WGS) entry which is preliminary data.</text>
</comment>
<evidence type="ECO:0000313" key="2">
    <source>
        <dbReference type="Proteomes" id="UP000233597"/>
    </source>
</evidence>
<organism evidence="1 2">
    <name type="scientific">Thalassospira marina</name>
    <dbReference type="NCBI Taxonomy" id="2048283"/>
    <lineage>
        <taxon>Bacteria</taxon>
        <taxon>Pseudomonadati</taxon>
        <taxon>Pseudomonadota</taxon>
        <taxon>Alphaproteobacteria</taxon>
        <taxon>Rhodospirillales</taxon>
        <taxon>Thalassospiraceae</taxon>
        <taxon>Thalassospira</taxon>
    </lineage>
</organism>
<dbReference type="OrthoDB" id="5449776at2"/>
<reference evidence="1 2" key="1">
    <citation type="submission" date="2017-09" db="EMBL/GenBank/DDBJ databases">
        <title>Biodiversity and function of Thalassospira species in the particle-attached aromatic-hydrocarbon-degrading consortia from the surface seawater of the South China Sea.</title>
        <authorList>
            <person name="Dong C."/>
            <person name="Liu R."/>
            <person name="Shao Z."/>
        </authorList>
    </citation>
    <scope>NUCLEOTIDE SEQUENCE [LARGE SCALE GENOMIC DNA]</scope>
    <source>
        <strain evidence="1 2">CSC1P2</strain>
    </source>
</reference>
<protein>
    <recommendedName>
        <fullName evidence="3">Phage portal protein</fullName>
    </recommendedName>
</protein>
<dbReference type="Pfam" id="PF04860">
    <property type="entry name" value="Phage_portal"/>
    <property type="match status" value="1"/>
</dbReference>
<accession>A0A2N3KSJ3</accession>
<name>A0A2N3KSJ3_9PROT</name>
<sequence length="404" mass="44479">MQETGGKDAAVVCDAEVIKSSAAVDLSPSLAPTFDGGLAWPVDPQALLFLYAINETHQRCIHLKASSGFGLGMENTSDAKGDEVSKIESLTDSGTGPLFEAIATDEGTFGNAYCQIVRSPVDRRPLRLRHLPGAYMQRTPTGGFQQVIRDAYGRTKKTIFAPDEVLHFRPACPMGGYYALPDWIGSSGMQELVHNAVKWNANFFKNGAIPDGILKVLGGTLADPQKAQAKEFFQRSFQGVDNAHRVLYLALSDKDAKIEFEKVGRDIKDGDFLKMMDTGQQRTHVAHGVPPRLLGIMTAGSLGGGGEVEGQMKQFETFTLEPKRRRYLSIMRPLLIELGIDRNAVRFARMDITSVTDDRERVTEWHREGLVDDDEARNLIGLDREGKSLDQGQLRQLAKALAEI</sequence>
<dbReference type="AlphaFoldDB" id="A0A2N3KSJ3"/>
<dbReference type="Proteomes" id="UP000233597">
    <property type="component" value="Unassembled WGS sequence"/>
</dbReference>
<dbReference type="RefSeq" id="WP_101267323.1">
    <property type="nucleotide sequence ID" value="NZ_NWTK01000008.1"/>
</dbReference>
<dbReference type="EMBL" id="NWTK01000008">
    <property type="protein sequence ID" value="PKR53524.1"/>
    <property type="molecule type" value="Genomic_DNA"/>
</dbReference>